<dbReference type="RefSeq" id="WP_255160158.1">
    <property type="nucleotide sequence ID" value="NZ_CP101497.1"/>
</dbReference>
<evidence type="ECO:0000256" key="2">
    <source>
        <dbReference type="ARBA" id="ARBA00022679"/>
    </source>
</evidence>
<dbReference type="Gene3D" id="3.40.50.2000">
    <property type="entry name" value="Glycogen Phosphorylase B"/>
    <property type="match status" value="1"/>
</dbReference>
<dbReference type="EMBL" id="CP101497">
    <property type="protein sequence ID" value="UTT63025.1"/>
    <property type="molecule type" value="Genomic_DNA"/>
</dbReference>
<keyword evidence="2" id="KW-0808">Transferase</keyword>
<reference evidence="4" key="1">
    <citation type="submission" date="2022-07" db="EMBL/GenBank/DDBJ databases">
        <title>Taxonomic analysis of Microcella humidisoli nov. sp., isolated from riverside soil.</title>
        <authorList>
            <person name="Molina K.M."/>
            <person name="Kim S.B."/>
        </authorList>
    </citation>
    <scope>NUCLEOTIDE SEQUENCE</scope>
    <source>
        <strain evidence="4">MMS21-STM10</strain>
    </source>
</reference>
<name>A0ABY5FXJ5_9MICO</name>
<keyword evidence="1" id="KW-0328">Glycosyltransferase</keyword>
<gene>
    <name evidence="4" type="ORF">NNL39_02640</name>
</gene>
<dbReference type="Proteomes" id="UP001060039">
    <property type="component" value="Chromosome"/>
</dbReference>
<evidence type="ECO:0000313" key="4">
    <source>
        <dbReference type="EMBL" id="UTT63025.1"/>
    </source>
</evidence>
<protein>
    <submittedName>
        <fullName evidence="4">Glycosyltransferase family 4 protein</fullName>
    </submittedName>
</protein>
<evidence type="ECO:0000259" key="3">
    <source>
        <dbReference type="Pfam" id="PF13439"/>
    </source>
</evidence>
<evidence type="ECO:0000313" key="5">
    <source>
        <dbReference type="Proteomes" id="UP001060039"/>
    </source>
</evidence>
<proteinExistence type="predicted"/>
<evidence type="ECO:0000256" key="1">
    <source>
        <dbReference type="ARBA" id="ARBA00022676"/>
    </source>
</evidence>
<sequence>MTRATDGPRRERVLVLLDATSAHRGDARLDAYLDALTAALGDELVIVCRRPDLAHFRALAPTAAIEAGTSALRWRGIRMLWRQLALPRMARRHDVDAVHSPQPPIPLLIARPRVVTLHEVAAFAGRRGPLGAARRAGVRVAARLADEVVAPDAQTARAIEEACGFPAQEVLVVPASEDAARFAAAHRVAYRAAAAMVPAATGPITLPTARGPETPAR</sequence>
<feature type="domain" description="Glycosyltransferase subfamily 4-like N-terminal" evidence="3">
    <location>
        <begin position="38"/>
        <end position="174"/>
    </location>
</feature>
<dbReference type="Pfam" id="PF13439">
    <property type="entry name" value="Glyco_transf_4"/>
    <property type="match status" value="1"/>
</dbReference>
<dbReference type="SUPFAM" id="SSF53756">
    <property type="entry name" value="UDP-Glycosyltransferase/glycogen phosphorylase"/>
    <property type="match status" value="1"/>
</dbReference>
<dbReference type="InterPro" id="IPR028098">
    <property type="entry name" value="Glyco_trans_4-like_N"/>
</dbReference>
<organism evidence="4 5">
    <name type="scientific">Microcella humidisoli</name>
    <dbReference type="NCBI Taxonomy" id="2963406"/>
    <lineage>
        <taxon>Bacteria</taxon>
        <taxon>Bacillati</taxon>
        <taxon>Actinomycetota</taxon>
        <taxon>Actinomycetes</taxon>
        <taxon>Micrococcales</taxon>
        <taxon>Microbacteriaceae</taxon>
        <taxon>Microcella</taxon>
    </lineage>
</organism>
<keyword evidence="5" id="KW-1185">Reference proteome</keyword>
<accession>A0ABY5FXJ5</accession>